<dbReference type="GO" id="GO:0005770">
    <property type="term" value="C:late endosome"/>
    <property type="evidence" value="ECO:0007669"/>
    <property type="project" value="TreeGrafter"/>
</dbReference>
<dbReference type="Pfam" id="PF03635">
    <property type="entry name" value="Vps35"/>
    <property type="match status" value="1"/>
</dbReference>
<sequence>VHDNEKVLACLKKATKLTTQIMDQSVQVQLYNELLNTYIYFFNQNLPDIDITLLNSLIEKLQNEMSKISSNENDEFIRNQIQKTFDYLRQQSQLEKFQGLQINN</sequence>
<evidence type="ECO:0000256" key="1">
    <source>
        <dbReference type="ARBA" id="ARBA00004170"/>
    </source>
</evidence>
<gene>
    <name evidence="6" type="ORF">OTI717_LOCUS33269</name>
</gene>
<comment type="similarity">
    <text evidence="2">Belongs to the VPS35 family.</text>
</comment>
<keyword evidence="4" id="KW-0653">Protein transport</keyword>
<dbReference type="GO" id="GO:0042147">
    <property type="term" value="P:retrograde transport, endosome to Golgi"/>
    <property type="evidence" value="ECO:0007669"/>
    <property type="project" value="InterPro"/>
</dbReference>
<feature type="non-terminal residue" evidence="6">
    <location>
        <position position="1"/>
    </location>
</feature>
<dbReference type="PANTHER" id="PTHR11099">
    <property type="entry name" value="VACUOLAR SORTING PROTEIN 35"/>
    <property type="match status" value="1"/>
</dbReference>
<dbReference type="EMBL" id="CAJOAX010010855">
    <property type="protein sequence ID" value="CAF4082538.1"/>
    <property type="molecule type" value="Genomic_DNA"/>
</dbReference>
<organism evidence="6 7">
    <name type="scientific">Rotaria sordida</name>
    <dbReference type="NCBI Taxonomy" id="392033"/>
    <lineage>
        <taxon>Eukaryota</taxon>
        <taxon>Metazoa</taxon>
        <taxon>Spiralia</taxon>
        <taxon>Gnathifera</taxon>
        <taxon>Rotifera</taxon>
        <taxon>Eurotatoria</taxon>
        <taxon>Bdelloidea</taxon>
        <taxon>Philodinida</taxon>
        <taxon>Philodinidae</taxon>
        <taxon>Rotaria</taxon>
    </lineage>
</organism>
<comment type="caution">
    <text evidence="6">The sequence shown here is derived from an EMBL/GenBank/DDBJ whole genome shotgun (WGS) entry which is preliminary data.</text>
</comment>
<evidence type="ECO:0000256" key="5">
    <source>
        <dbReference type="ARBA" id="ARBA00023136"/>
    </source>
</evidence>
<evidence type="ECO:0000313" key="6">
    <source>
        <dbReference type="EMBL" id="CAF4082538.1"/>
    </source>
</evidence>
<keyword evidence="5" id="KW-0472">Membrane</keyword>
<keyword evidence="3" id="KW-0813">Transport</keyword>
<dbReference type="PANTHER" id="PTHR11099:SF0">
    <property type="entry name" value="VACUOLAR PROTEIN SORTING-ASSOCIATED PROTEIN 35"/>
    <property type="match status" value="1"/>
</dbReference>
<evidence type="ECO:0000256" key="2">
    <source>
        <dbReference type="ARBA" id="ARBA00006536"/>
    </source>
</evidence>
<dbReference type="InterPro" id="IPR005378">
    <property type="entry name" value="Vps35"/>
</dbReference>
<evidence type="ECO:0000256" key="4">
    <source>
        <dbReference type="ARBA" id="ARBA00022927"/>
    </source>
</evidence>
<accession>A0A819TS39</accession>
<evidence type="ECO:0000313" key="7">
    <source>
        <dbReference type="Proteomes" id="UP000663823"/>
    </source>
</evidence>
<proteinExistence type="inferred from homology"/>
<protein>
    <submittedName>
        <fullName evidence="6">Uncharacterized protein</fullName>
    </submittedName>
</protein>
<dbReference type="GO" id="GO:0006886">
    <property type="term" value="P:intracellular protein transport"/>
    <property type="evidence" value="ECO:0007669"/>
    <property type="project" value="TreeGrafter"/>
</dbReference>
<dbReference type="GO" id="GO:0030906">
    <property type="term" value="C:retromer, cargo-selective complex"/>
    <property type="evidence" value="ECO:0007669"/>
    <property type="project" value="InterPro"/>
</dbReference>
<dbReference type="GO" id="GO:0005829">
    <property type="term" value="C:cytosol"/>
    <property type="evidence" value="ECO:0007669"/>
    <property type="project" value="GOC"/>
</dbReference>
<name>A0A819TS39_9BILA</name>
<comment type="subcellular location">
    <subcellularLocation>
        <location evidence="1">Membrane</location>
        <topology evidence="1">Peripheral membrane protein</topology>
    </subcellularLocation>
</comment>
<dbReference type="Gene3D" id="1.25.40.660">
    <property type="entry name" value="Vacuolar protein sorting-associated protein 35, helical subcomplex Vps35-C"/>
    <property type="match status" value="1"/>
</dbReference>
<evidence type="ECO:0000256" key="3">
    <source>
        <dbReference type="ARBA" id="ARBA00022448"/>
    </source>
</evidence>
<dbReference type="AlphaFoldDB" id="A0A819TS39"/>
<reference evidence="6" key="1">
    <citation type="submission" date="2021-02" db="EMBL/GenBank/DDBJ databases">
        <authorList>
            <person name="Nowell W R."/>
        </authorList>
    </citation>
    <scope>NUCLEOTIDE SEQUENCE</scope>
</reference>
<dbReference type="Proteomes" id="UP000663823">
    <property type="component" value="Unassembled WGS sequence"/>
</dbReference>
<dbReference type="InterPro" id="IPR042491">
    <property type="entry name" value="Vps35_C"/>
</dbReference>